<protein>
    <submittedName>
        <fullName evidence="4">Uncharacterized protein</fullName>
    </submittedName>
</protein>
<dbReference type="Gene3D" id="2.120.10.80">
    <property type="entry name" value="Kelch-type beta propeller"/>
    <property type="match status" value="2"/>
</dbReference>
<sequence length="294" mass="29795">MAYPAVAVDAGRVVVMFTPRLTCQAAVVGDELWLVGGWDPSAPAAPSPPPGSSSPFLNDVWALDLRSYRFAAALLPGGRLLLHTHRCDEHVLLLEAAAAAAAGESAAGEAAEGSAGTAQAGGGAGEAAGGRRRATLARVPVRGIFPGDQSPPSRGLHSVTVAAAPPPLPPLEEAAATAGAGASAGAALAAEPSTAIYLYGGAPQSGPMYGDLWVLNPNALTWRQLAPEGPAPQARCSHVAGACGEGGRFLLAIGGSFYAEPGKLQPLDDVVLYDTQTYNDSYIVTMKTPKTVVP</sequence>
<keyword evidence="5" id="KW-1185">Reference proteome</keyword>
<dbReference type="InterPro" id="IPR015915">
    <property type="entry name" value="Kelch-typ_b-propeller"/>
</dbReference>
<evidence type="ECO:0000313" key="5">
    <source>
        <dbReference type="Proteomes" id="UP000075714"/>
    </source>
</evidence>
<gene>
    <name evidence="4" type="ORF">GPECTOR_52g18</name>
</gene>
<organism evidence="4 5">
    <name type="scientific">Gonium pectorale</name>
    <name type="common">Green alga</name>
    <dbReference type="NCBI Taxonomy" id="33097"/>
    <lineage>
        <taxon>Eukaryota</taxon>
        <taxon>Viridiplantae</taxon>
        <taxon>Chlorophyta</taxon>
        <taxon>core chlorophytes</taxon>
        <taxon>Chlorophyceae</taxon>
        <taxon>CS clade</taxon>
        <taxon>Chlamydomonadales</taxon>
        <taxon>Volvocaceae</taxon>
        <taxon>Gonium</taxon>
    </lineage>
</organism>
<evidence type="ECO:0000256" key="3">
    <source>
        <dbReference type="SAM" id="MobiDB-lite"/>
    </source>
</evidence>
<comment type="caution">
    <text evidence="4">The sequence shown here is derived from an EMBL/GenBank/DDBJ whole genome shotgun (WGS) entry which is preliminary data.</text>
</comment>
<keyword evidence="1" id="KW-0880">Kelch repeat</keyword>
<dbReference type="PANTHER" id="PTHR46093:SF18">
    <property type="entry name" value="FIBRONECTIN TYPE-III DOMAIN-CONTAINING PROTEIN"/>
    <property type="match status" value="1"/>
</dbReference>
<dbReference type="AlphaFoldDB" id="A0A150G7T9"/>
<name>A0A150G7T9_GONPE</name>
<feature type="compositionally biased region" description="Gly residues" evidence="3">
    <location>
        <begin position="119"/>
        <end position="128"/>
    </location>
</feature>
<evidence type="ECO:0000256" key="2">
    <source>
        <dbReference type="ARBA" id="ARBA00022737"/>
    </source>
</evidence>
<evidence type="ECO:0000313" key="4">
    <source>
        <dbReference type="EMBL" id="KXZ45615.1"/>
    </source>
</evidence>
<dbReference type="OrthoDB" id="10251809at2759"/>
<accession>A0A150G7T9</accession>
<dbReference type="PANTHER" id="PTHR46093">
    <property type="entry name" value="ACYL-COA-BINDING DOMAIN-CONTAINING PROTEIN 5"/>
    <property type="match status" value="1"/>
</dbReference>
<feature type="region of interest" description="Disordered" evidence="3">
    <location>
        <begin position="112"/>
        <end position="172"/>
    </location>
</feature>
<keyword evidence="2" id="KW-0677">Repeat</keyword>
<evidence type="ECO:0000256" key="1">
    <source>
        <dbReference type="ARBA" id="ARBA00022441"/>
    </source>
</evidence>
<dbReference type="STRING" id="33097.A0A150G7T9"/>
<dbReference type="EMBL" id="LSYV01000053">
    <property type="protein sequence ID" value="KXZ45615.1"/>
    <property type="molecule type" value="Genomic_DNA"/>
</dbReference>
<proteinExistence type="predicted"/>
<reference evidence="5" key="1">
    <citation type="journal article" date="2016" name="Nat. Commun.">
        <title>The Gonium pectorale genome demonstrates co-option of cell cycle regulation during the evolution of multicellularity.</title>
        <authorList>
            <person name="Hanschen E.R."/>
            <person name="Marriage T.N."/>
            <person name="Ferris P.J."/>
            <person name="Hamaji T."/>
            <person name="Toyoda A."/>
            <person name="Fujiyama A."/>
            <person name="Neme R."/>
            <person name="Noguchi H."/>
            <person name="Minakuchi Y."/>
            <person name="Suzuki M."/>
            <person name="Kawai-Toyooka H."/>
            <person name="Smith D.R."/>
            <person name="Sparks H."/>
            <person name="Anderson J."/>
            <person name="Bakaric R."/>
            <person name="Luria V."/>
            <person name="Karger A."/>
            <person name="Kirschner M.W."/>
            <person name="Durand P.M."/>
            <person name="Michod R.E."/>
            <person name="Nozaki H."/>
            <person name="Olson B.J."/>
        </authorList>
    </citation>
    <scope>NUCLEOTIDE SEQUENCE [LARGE SCALE GENOMIC DNA]</scope>
    <source>
        <strain evidence="5">NIES-2863</strain>
    </source>
</reference>
<dbReference type="Proteomes" id="UP000075714">
    <property type="component" value="Unassembled WGS sequence"/>
</dbReference>
<dbReference type="SUPFAM" id="SSF117281">
    <property type="entry name" value="Kelch motif"/>
    <property type="match status" value="2"/>
</dbReference>